<gene>
    <name evidence="3" type="ORF">POM88_015472</name>
</gene>
<dbReference type="PANTHER" id="PTHR35495">
    <property type="entry name" value="OS06G0679600 PROTEIN"/>
    <property type="match status" value="1"/>
</dbReference>
<organism evidence="3 4">
    <name type="scientific">Heracleum sosnowskyi</name>
    <dbReference type="NCBI Taxonomy" id="360622"/>
    <lineage>
        <taxon>Eukaryota</taxon>
        <taxon>Viridiplantae</taxon>
        <taxon>Streptophyta</taxon>
        <taxon>Embryophyta</taxon>
        <taxon>Tracheophyta</taxon>
        <taxon>Spermatophyta</taxon>
        <taxon>Magnoliopsida</taxon>
        <taxon>eudicotyledons</taxon>
        <taxon>Gunneridae</taxon>
        <taxon>Pentapetalae</taxon>
        <taxon>asterids</taxon>
        <taxon>campanulids</taxon>
        <taxon>Apiales</taxon>
        <taxon>Apiaceae</taxon>
        <taxon>Apioideae</taxon>
        <taxon>apioid superclade</taxon>
        <taxon>Tordylieae</taxon>
        <taxon>Tordyliinae</taxon>
        <taxon>Heracleum</taxon>
    </lineage>
</organism>
<dbReference type="Proteomes" id="UP001237642">
    <property type="component" value="Unassembled WGS sequence"/>
</dbReference>
<keyword evidence="1" id="KW-0106">Calcium</keyword>
<evidence type="ECO:0000259" key="2">
    <source>
        <dbReference type="PROSITE" id="PS50222"/>
    </source>
</evidence>
<dbReference type="PROSITE" id="PS50222">
    <property type="entry name" value="EF_HAND_2"/>
    <property type="match status" value="1"/>
</dbReference>
<dbReference type="SUPFAM" id="SSF47473">
    <property type="entry name" value="EF-hand"/>
    <property type="match status" value="1"/>
</dbReference>
<evidence type="ECO:0000313" key="3">
    <source>
        <dbReference type="EMBL" id="KAK1387294.1"/>
    </source>
</evidence>
<dbReference type="Gene3D" id="1.10.238.10">
    <property type="entry name" value="EF-hand"/>
    <property type="match status" value="1"/>
</dbReference>
<dbReference type="EMBL" id="JAUIZM010000004">
    <property type="protein sequence ID" value="KAK1387294.1"/>
    <property type="molecule type" value="Genomic_DNA"/>
</dbReference>
<dbReference type="PROSITE" id="PS00018">
    <property type="entry name" value="EF_HAND_1"/>
    <property type="match status" value="1"/>
</dbReference>
<dbReference type="GO" id="GO:0005509">
    <property type="term" value="F:calcium ion binding"/>
    <property type="evidence" value="ECO:0007669"/>
    <property type="project" value="InterPro"/>
</dbReference>
<evidence type="ECO:0000256" key="1">
    <source>
        <dbReference type="ARBA" id="ARBA00022837"/>
    </source>
</evidence>
<dbReference type="InterPro" id="IPR018247">
    <property type="entry name" value="EF_Hand_1_Ca_BS"/>
</dbReference>
<protein>
    <recommendedName>
        <fullName evidence="2">EF-hand domain-containing protein</fullName>
    </recommendedName>
</protein>
<feature type="domain" description="EF-hand" evidence="2">
    <location>
        <begin position="116"/>
        <end position="141"/>
    </location>
</feature>
<proteinExistence type="predicted"/>
<accession>A0AAD8IK03</accession>
<dbReference type="InterPro" id="IPR011992">
    <property type="entry name" value="EF-hand-dom_pair"/>
</dbReference>
<sequence>MNRRIRRHSDASYLKYLKPSALAKLRDSQINARSHRVISKHRTQSLPSSPLRPLTPQFTSDIIPCFAGRIYGVRCPQRKKLVAAKAFYLPPTSPVLDSPDPILDLFTSDFFMVVNDAMDEDGNGEVDYMEFNEFMRDEGHNYYVNTNLFQRLDRDDYGSLDFWDVTTLCVIKSGRPFCRGCDEFLTSTYFACVKCFESSRGPYCICLQCYDTDYD</sequence>
<dbReference type="AlphaFoldDB" id="A0AAD8IK03"/>
<evidence type="ECO:0000313" key="4">
    <source>
        <dbReference type="Proteomes" id="UP001237642"/>
    </source>
</evidence>
<dbReference type="InterPro" id="IPR002048">
    <property type="entry name" value="EF_hand_dom"/>
</dbReference>
<comment type="caution">
    <text evidence="3">The sequence shown here is derived from an EMBL/GenBank/DDBJ whole genome shotgun (WGS) entry which is preliminary data.</text>
</comment>
<keyword evidence="4" id="KW-1185">Reference proteome</keyword>
<reference evidence="3" key="1">
    <citation type="submission" date="2023-02" db="EMBL/GenBank/DDBJ databases">
        <title>Genome of toxic invasive species Heracleum sosnowskyi carries increased number of genes despite the absence of recent whole-genome duplications.</title>
        <authorList>
            <person name="Schelkunov M."/>
            <person name="Shtratnikova V."/>
            <person name="Makarenko M."/>
            <person name="Klepikova A."/>
            <person name="Omelchenko D."/>
            <person name="Novikova G."/>
            <person name="Obukhova E."/>
            <person name="Bogdanov V."/>
            <person name="Penin A."/>
            <person name="Logacheva M."/>
        </authorList>
    </citation>
    <scope>NUCLEOTIDE SEQUENCE</scope>
    <source>
        <strain evidence="3">Hsosn_3</strain>
        <tissue evidence="3">Leaf</tissue>
    </source>
</reference>
<reference evidence="3" key="2">
    <citation type="submission" date="2023-05" db="EMBL/GenBank/DDBJ databases">
        <authorList>
            <person name="Schelkunov M.I."/>
        </authorList>
    </citation>
    <scope>NUCLEOTIDE SEQUENCE</scope>
    <source>
        <strain evidence="3">Hsosn_3</strain>
        <tissue evidence="3">Leaf</tissue>
    </source>
</reference>
<dbReference type="PANTHER" id="PTHR35495:SF1">
    <property type="entry name" value="OS06G0679600 PROTEIN"/>
    <property type="match status" value="1"/>
</dbReference>
<name>A0AAD8IK03_9APIA</name>